<dbReference type="Proteomes" id="UP001056201">
    <property type="component" value="Chromosome 2"/>
</dbReference>
<gene>
    <name evidence="1" type="ORF">MW290_25520</name>
</gene>
<dbReference type="Pfam" id="PF13252">
    <property type="entry name" value="Phage_capsid_3"/>
    <property type="match status" value="1"/>
</dbReference>
<dbReference type="InterPro" id="IPR025267">
    <property type="entry name" value="ORF017-like"/>
</dbReference>
<reference evidence="1" key="1">
    <citation type="submission" date="2022-05" db="EMBL/GenBank/DDBJ databases">
        <title>An RpoN-dependent PEP-CTERM gene is involved in floc formation of an Aquincola tertiaricarbonis strain.</title>
        <authorList>
            <person name="Qiu D."/>
            <person name="Xia M."/>
        </authorList>
    </citation>
    <scope>NUCLEOTIDE SEQUENCE</scope>
    <source>
        <strain evidence="1">RN12</strain>
    </source>
</reference>
<proteinExistence type="predicted"/>
<organism evidence="1 2">
    <name type="scientific">Aquincola tertiaricarbonis</name>
    <dbReference type="NCBI Taxonomy" id="391953"/>
    <lineage>
        <taxon>Bacteria</taxon>
        <taxon>Pseudomonadati</taxon>
        <taxon>Pseudomonadota</taxon>
        <taxon>Betaproteobacteria</taxon>
        <taxon>Burkholderiales</taxon>
        <taxon>Sphaerotilaceae</taxon>
        <taxon>Aquincola</taxon>
    </lineage>
</organism>
<name>A0ABY4SD13_AQUTE</name>
<accession>A0ABY4SD13</accession>
<dbReference type="RefSeq" id="WP_250197149.1">
    <property type="nucleotide sequence ID" value="NZ_CP097636.1"/>
</dbReference>
<protein>
    <submittedName>
        <fullName evidence="1">N4-gp56 family major capsid protein</fullName>
    </submittedName>
</protein>
<evidence type="ECO:0000313" key="1">
    <source>
        <dbReference type="EMBL" id="URI08931.1"/>
    </source>
</evidence>
<dbReference type="NCBIfam" id="TIGR04387">
    <property type="entry name" value="capsid_maj_N4"/>
    <property type="match status" value="1"/>
</dbReference>
<keyword evidence="2" id="KW-1185">Reference proteome</keyword>
<sequence length="375" mass="40901">MARTFVGVNDAQAVKKWSGLLAVAVNKTSYFTRKFMGEGKRAKTPIQRITDLESDAGDTVTVDLLMPMRMEPVVGSETLDGKEEALRYYTDRIVIDQVRGGADLGDRMTRKRTLRDIREDALGAMKEWWARLYDELFFIYLSGMRGSNTGFVWSAGNPFFQINPVTAPDSMHQMYAGTAVSKATLTNAMGMDLRLIDRAVAKAETMGGDGTDELSMLPCSVGEGEDKYVSLMHTFQFDSLKNNSATGQWLDIQKAAAAAEGKKSPLFTGAAGEYNNVILHKHRNVIQFNDGGASGNLPCARALFLGAQAAFLSFGSPGTGLRMDWTEEVKDHGDKVKIGSNSIMGVKKATYKSSDGATQRDFGVMAMDTYAVNPG</sequence>
<dbReference type="EMBL" id="CP097636">
    <property type="protein sequence ID" value="URI08931.1"/>
    <property type="molecule type" value="Genomic_DNA"/>
</dbReference>
<evidence type="ECO:0000313" key="2">
    <source>
        <dbReference type="Proteomes" id="UP001056201"/>
    </source>
</evidence>